<dbReference type="Pfam" id="PF01025">
    <property type="entry name" value="GrpE"/>
    <property type="match status" value="1"/>
</dbReference>
<dbReference type="Gene3D" id="2.30.22.10">
    <property type="entry name" value="Head domain of nucleotide exchange factor GrpE"/>
    <property type="match status" value="1"/>
</dbReference>
<dbReference type="SUPFAM" id="SSF58014">
    <property type="entry name" value="Coiled-coil domain of nucleotide exchange factor GrpE"/>
    <property type="match status" value="1"/>
</dbReference>
<dbReference type="InterPro" id="IPR013805">
    <property type="entry name" value="GrpE_CC"/>
</dbReference>
<evidence type="ECO:0000313" key="6">
    <source>
        <dbReference type="Proteomes" id="UP000178117"/>
    </source>
</evidence>
<protein>
    <recommendedName>
        <fullName evidence="3">Protein GrpE</fullName>
    </recommendedName>
    <alternativeName>
        <fullName evidence="3">HSP-70 cofactor</fullName>
    </alternativeName>
</protein>
<dbReference type="PANTHER" id="PTHR21237">
    <property type="entry name" value="GRPE PROTEIN"/>
    <property type="match status" value="1"/>
</dbReference>
<dbReference type="GO" id="GO:0005737">
    <property type="term" value="C:cytoplasm"/>
    <property type="evidence" value="ECO:0007669"/>
    <property type="project" value="UniProtKB-SubCell"/>
</dbReference>
<dbReference type="GO" id="GO:0000774">
    <property type="term" value="F:adenyl-nucleotide exchange factor activity"/>
    <property type="evidence" value="ECO:0007669"/>
    <property type="project" value="InterPro"/>
</dbReference>
<dbReference type="GO" id="GO:0006457">
    <property type="term" value="P:protein folding"/>
    <property type="evidence" value="ECO:0007669"/>
    <property type="project" value="InterPro"/>
</dbReference>
<dbReference type="GO" id="GO:0051082">
    <property type="term" value="F:unfolded protein binding"/>
    <property type="evidence" value="ECO:0007669"/>
    <property type="project" value="TreeGrafter"/>
</dbReference>
<gene>
    <name evidence="3" type="primary">grpE</name>
    <name evidence="5" type="ORF">A3C88_00060</name>
</gene>
<keyword evidence="3" id="KW-0346">Stress response</keyword>
<dbReference type="Proteomes" id="UP000178117">
    <property type="component" value="Unassembled WGS sequence"/>
</dbReference>
<dbReference type="STRING" id="1802685.A3C88_00060"/>
<comment type="function">
    <text evidence="3">Participates actively in the response to hyperosmotic and heat shock by preventing the aggregation of stress-denatured proteins, in association with DnaK and GrpE. It is the nucleotide exchange factor for DnaK and may function as a thermosensor. Unfolded proteins bind initially to DnaJ; upon interaction with the DnaJ-bound protein, DnaK hydrolyzes its bound ATP, resulting in the formation of a stable complex. GrpE releases ADP from DnaK; ATP binding to DnaK triggers the release of the substrate protein, thus completing the reaction cycle. Several rounds of ATP-dependent interactions between DnaJ, DnaK and GrpE are required for fully efficient folding.</text>
</comment>
<organism evidence="5 6">
    <name type="scientific">Candidatus Yanofskybacteria bacterium RIFCSPHIGHO2_02_FULL_50_12</name>
    <dbReference type="NCBI Taxonomy" id="1802685"/>
    <lineage>
        <taxon>Bacteria</taxon>
        <taxon>Candidatus Yanofskyibacteriota</taxon>
    </lineage>
</organism>
<comment type="subcellular location">
    <subcellularLocation>
        <location evidence="3">Cytoplasm</location>
    </subcellularLocation>
</comment>
<keyword evidence="3" id="KW-0963">Cytoplasm</keyword>
<dbReference type="Gene3D" id="3.90.20.20">
    <property type="match status" value="1"/>
</dbReference>
<dbReference type="InterPro" id="IPR000740">
    <property type="entry name" value="GrpE"/>
</dbReference>
<accession>A0A1F8FU97</accession>
<evidence type="ECO:0000256" key="1">
    <source>
        <dbReference type="ARBA" id="ARBA00009054"/>
    </source>
</evidence>
<keyword evidence="2 3" id="KW-0143">Chaperone</keyword>
<sequence length="143" mass="17008">MTNDEPKKEEVIDHETKEQEYLDNWKRERADFLNYKKDEARRVEEFVKFANEDVILEILEIVDDLEIAVREVKDIGLESIIKKFQDLFKKYEVEKIPVEGKQFDPELHEAIETEKEGTKLAEIRSGYIMRGKVIRPARVKIIK</sequence>
<proteinExistence type="inferred from homology"/>
<dbReference type="HAMAP" id="MF_01151">
    <property type="entry name" value="GrpE"/>
    <property type="match status" value="1"/>
</dbReference>
<evidence type="ECO:0000256" key="4">
    <source>
        <dbReference type="RuleBase" id="RU004478"/>
    </source>
</evidence>
<evidence type="ECO:0000256" key="2">
    <source>
        <dbReference type="ARBA" id="ARBA00023186"/>
    </source>
</evidence>
<reference evidence="5 6" key="1">
    <citation type="journal article" date="2016" name="Nat. Commun.">
        <title>Thousands of microbial genomes shed light on interconnected biogeochemical processes in an aquifer system.</title>
        <authorList>
            <person name="Anantharaman K."/>
            <person name="Brown C.T."/>
            <person name="Hug L.A."/>
            <person name="Sharon I."/>
            <person name="Castelle C.J."/>
            <person name="Probst A.J."/>
            <person name="Thomas B.C."/>
            <person name="Singh A."/>
            <person name="Wilkins M.J."/>
            <person name="Karaoz U."/>
            <person name="Brodie E.L."/>
            <person name="Williams K.H."/>
            <person name="Hubbard S.S."/>
            <person name="Banfield J.F."/>
        </authorList>
    </citation>
    <scope>NUCLEOTIDE SEQUENCE [LARGE SCALE GENOMIC DNA]</scope>
</reference>
<dbReference type="PRINTS" id="PR00773">
    <property type="entry name" value="GRPEPROTEIN"/>
</dbReference>
<evidence type="ECO:0000313" key="5">
    <source>
        <dbReference type="EMBL" id="OGN16747.1"/>
    </source>
</evidence>
<dbReference type="PANTHER" id="PTHR21237:SF23">
    <property type="entry name" value="GRPE PROTEIN HOMOLOG, MITOCHONDRIAL"/>
    <property type="match status" value="1"/>
</dbReference>
<evidence type="ECO:0000256" key="3">
    <source>
        <dbReference type="HAMAP-Rule" id="MF_01151"/>
    </source>
</evidence>
<comment type="caution">
    <text evidence="5">The sequence shown here is derived from an EMBL/GenBank/DDBJ whole genome shotgun (WGS) entry which is preliminary data.</text>
</comment>
<dbReference type="CDD" id="cd00446">
    <property type="entry name" value="GrpE"/>
    <property type="match status" value="1"/>
</dbReference>
<dbReference type="SUPFAM" id="SSF51064">
    <property type="entry name" value="Head domain of nucleotide exchange factor GrpE"/>
    <property type="match status" value="1"/>
</dbReference>
<comment type="subunit">
    <text evidence="3">Homodimer.</text>
</comment>
<comment type="similarity">
    <text evidence="1 3 4">Belongs to the GrpE family.</text>
</comment>
<dbReference type="AlphaFoldDB" id="A0A1F8FU97"/>
<dbReference type="EMBL" id="MGJZ01000025">
    <property type="protein sequence ID" value="OGN16747.1"/>
    <property type="molecule type" value="Genomic_DNA"/>
</dbReference>
<dbReference type="GO" id="GO:0051087">
    <property type="term" value="F:protein-folding chaperone binding"/>
    <property type="evidence" value="ECO:0007669"/>
    <property type="project" value="InterPro"/>
</dbReference>
<dbReference type="InterPro" id="IPR009012">
    <property type="entry name" value="GrpE_head"/>
</dbReference>
<name>A0A1F8FU97_9BACT</name>
<dbReference type="GO" id="GO:0042803">
    <property type="term" value="F:protein homodimerization activity"/>
    <property type="evidence" value="ECO:0007669"/>
    <property type="project" value="InterPro"/>
</dbReference>